<evidence type="ECO:0000313" key="1">
    <source>
        <dbReference type="EMBL" id="SPQ01021.1"/>
    </source>
</evidence>
<sequence>MKYKATLRLTASGEVVGEVVNEHGNVVSSRHFGVMTEDEFRKGLKKVENVFSGVASTDAIEPSEPGPPFWRAAAT</sequence>
<proteinExistence type="predicted"/>
<protein>
    <submittedName>
        <fullName evidence="1">Uncharacterized protein</fullName>
    </submittedName>
</protein>
<name>A0A2U3QHY5_9BACT</name>
<organism evidence="1 2">
    <name type="scientific">Candidatus Sulfobium mesophilum</name>
    <dbReference type="NCBI Taxonomy" id="2016548"/>
    <lineage>
        <taxon>Bacteria</taxon>
        <taxon>Pseudomonadati</taxon>
        <taxon>Nitrospirota</taxon>
        <taxon>Nitrospiria</taxon>
        <taxon>Nitrospirales</taxon>
        <taxon>Nitrospiraceae</taxon>
        <taxon>Candidatus Sulfobium</taxon>
    </lineage>
</organism>
<gene>
    <name evidence="1" type="ORF">NBG4_40061</name>
</gene>
<dbReference type="Proteomes" id="UP000245125">
    <property type="component" value="Unassembled WGS sequence"/>
</dbReference>
<reference evidence="2" key="1">
    <citation type="submission" date="2018-03" db="EMBL/GenBank/DDBJ databases">
        <authorList>
            <person name="Zecchin S."/>
        </authorList>
    </citation>
    <scope>NUCLEOTIDE SEQUENCE [LARGE SCALE GENOMIC DNA]</scope>
</reference>
<dbReference type="AlphaFoldDB" id="A0A2U3QHY5"/>
<accession>A0A2U3QHY5</accession>
<dbReference type="EMBL" id="OUUY01000086">
    <property type="protein sequence ID" value="SPQ01021.1"/>
    <property type="molecule type" value="Genomic_DNA"/>
</dbReference>
<evidence type="ECO:0000313" key="2">
    <source>
        <dbReference type="Proteomes" id="UP000245125"/>
    </source>
</evidence>
<keyword evidence="2" id="KW-1185">Reference proteome</keyword>